<sequence>MSPSTRSATEPNEMTSPTSSRVPQKRNSDAVEAGDELSPQAKTARTTRRVAGKGKKRADPQMPQRSARTIELDHNGTEVMLDPNWTKAKAFADCGDEFCARLWCKGVLEEGDYGFRPEEASLSLTFLPYTGGNLLQREEYEIMYRRADDVYQRDITSGVVVTGQPGVGKTASIAYTVARQLSNGRIIAVYFNDELFLFTGKGVFDHPNPLHATSDLPLAPEAHPWLLIDASKQKGVPPPDGLVCSSRIFPLHLTSPDHDRFDGWTKERDAYIIIMNPWTVEELRKGLLLQKFYESATVAQRRAYSAALTDCITKYGTAAREIYSAVKGKNPDRKITAALNKIRTYEELQGLKFLMGQADVNADRLSHQLVIVSRSKVPSSPNDSDNAVVEPKSAYVGVLVYDWVRRAEYFHTADFFRLLRSFPQSSTLAGWIFEGAALHVLSRNAPPDILASLPPDPLFAMERMSPPSKANFRHRSLPGGELTVVSVGTESTDDDDVVHAEQGLPPSNLHLPVLSGMSFYNDIKDVNVTDNKLFTPSIANNPLFDALFIDHSATPKILWVCQVTIAKSHNGGYTQVAAMRAKIMKEYQSPVDVKYLLVVPADPPNEVQWHLPEGWSRVEVRGHAYCLRLPMPNE</sequence>
<evidence type="ECO:0000313" key="2">
    <source>
        <dbReference type="Proteomes" id="UP000814033"/>
    </source>
</evidence>
<gene>
    <name evidence="1" type="ORF">FA95DRAFT_1601163</name>
</gene>
<reference evidence="1" key="2">
    <citation type="journal article" date="2022" name="New Phytol.">
        <title>Evolutionary transition to the ectomycorrhizal habit in the genomes of a hyperdiverse lineage of mushroom-forming fungi.</title>
        <authorList>
            <person name="Looney B."/>
            <person name="Miyauchi S."/>
            <person name="Morin E."/>
            <person name="Drula E."/>
            <person name="Courty P.E."/>
            <person name="Kohler A."/>
            <person name="Kuo A."/>
            <person name="LaButti K."/>
            <person name="Pangilinan J."/>
            <person name="Lipzen A."/>
            <person name="Riley R."/>
            <person name="Andreopoulos W."/>
            <person name="He G."/>
            <person name="Johnson J."/>
            <person name="Nolan M."/>
            <person name="Tritt A."/>
            <person name="Barry K.W."/>
            <person name="Grigoriev I.V."/>
            <person name="Nagy L.G."/>
            <person name="Hibbett D."/>
            <person name="Henrissat B."/>
            <person name="Matheny P.B."/>
            <person name="Labbe J."/>
            <person name="Martin F.M."/>
        </authorList>
    </citation>
    <scope>NUCLEOTIDE SEQUENCE</scope>
    <source>
        <strain evidence="1">FP105234-sp</strain>
    </source>
</reference>
<evidence type="ECO:0000313" key="1">
    <source>
        <dbReference type="EMBL" id="KAI0053119.1"/>
    </source>
</evidence>
<protein>
    <submittedName>
        <fullName evidence="1">Uncharacterized protein</fullName>
    </submittedName>
</protein>
<reference evidence="1" key="1">
    <citation type="submission" date="2021-02" db="EMBL/GenBank/DDBJ databases">
        <authorList>
            <consortium name="DOE Joint Genome Institute"/>
            <person name="Ahrendt S."/>
            <person name="Looney B.P."/>
            <person name="Miyauchi S."/>
            <person name="Morin E."/>
            <person name="Drula E."/>
            <person name="Courty P.E."/>
            <person name="Chicoki N."/>
            <person name="Fauchery L."/>
            <person name="Kohler A."/>
            <person name="Kuo A."/>
            <person name="Labutti K."/>
            <person name="Pangilinan J."/>
            <person name="Lipzen A."/>
            <person name="Riley R."/>
            <person name="Andreopoulos W."/>
            <person name="He G."/>
            <person name="Johnson J."/>
            <person name="Barry K.W."/>
            <person name="Grigoriev I.V."/>
            <person name="Nagy L."/>
            <person name="Hibbett D."/>
            <person name="Henrissat B."/>
            <person name="Matheny P.B."/>
            <person name="Labbe J."/>
            <person name="Martin F."/>
        </authorList>
    </citation>
    <scope>NUCLEOTIDE SEQUENCE</scope>
    <source>
        <strain evidence="1">FP105234-sp</strain>
    </source>
</reference>
<proteinExistence type="predicted"/>
<comment type="caution">
    <text evidence="1">The sequence shown here is derived from an EMBL/GenBank/DDBJ whole genome shotgun (WGS) entry which is preliminary data.</text>
</comment>
<accession>A0ACB8S9F8</accession>
<keyword evidence="2" id="KW-1185">Reference proteome</keyword>
<dbReference type="EMBL" id="MU275841">
    <property type="protein sequence ID" value="KAI0053119.1"/>
    <property type="molecule type" value="Genomic_DNA"/>
</dbReference>
<dbReference type="Proteomes" id="UP000814033">
    <property type="component" value="Unassembled WGS sequence"/>
</dbReference>
<organism evidence="1 2">
    <name type="scientific">Auriscalpium vulgare</name>
    <dbReference type="NCBI Taxonomy" id="40419"/>
    <lineage>
        <taxon>Eukaryota</taxon>
        <taxon>Fungi</taxon>
        <taxon>Dikarya</taxon>
        <taxon>Basidiomycota</taxon>
        <taxon>Agaricomycotina</taxon>
        <taxon>Agaricomycetes</taxon>
        <taxon>Russulales</taxon>
        <taxon>Auriscalpiaceae</taxon>
        <taxon>Auriscalpium</taxon>
    </lineage>
</organism>
<name>A0ACB8S9F8_9AGAM</name>